<protein>
    <submittedName>
        <fullName evidence="1">Uncharacterized protein</fullName>
    </submittedName>
</protein>
<accession>A0ACB9QXD4</accession>
<keyword evidence="2" id="KW-1185">Reference proteome</keyword>
<comment type="caution">
    <text evidence="1">The sequence shown here is derived from an EMBL/GenBank/DDBJ whole genome shotgun (WGS) entry which is preliminary data.</text>
</comment>
<dbReference type="EMBL" id="CM042884">
    <property type="protein sequence ID" value="KAI4370913.1"/>
    <property type="molecule type" value="Genomic_DNA"/>
</dbReference>
<evidence type="ECO:0000313" key="1">
    <source>
        <dbReference type="EMBL" id="KAI4370913.1"/>
    </source>
</evidence>
<dbReference type="Proteomes" id="UP001057402">
    <property type="component" value="Chromosome 5"/>
</dbReference>
<sequence length="142" mass="15092">MPRSKPPMTSGLSSPQSSLADLPDPVATGAHVFPTSQIQRFGNSGGLPDYRSLVFILGFLQTPCTSSTPSPGGTAATSASLRSGFGYQRVSIQDPCPKLGEGDSEPTSFRWSQIWSLKPQHTAYSRTVSDSRLSVEGSSPWS</sequence>
<reference evidence="2" key="1">
    <citation type="journal article" date="2023" name="Front. Plant Sci.">
        <title>Chromosomal-level genome assembly of Melastoma candidum provides insights into trichome evolution.</title>
        <authorList>
            <person name="Zhong Y."/>
            <person name="Wu W."/>
            <person name="Sun C."/>
            <person name="Zou P."/>
            <person name="Liu Y."/>
            <person name="Dai S."/>
            <person name="Zhou R."/>
        </authorList>
    </citation>
    <scope>NUCLEOTIDE SEQUENCE [LARGE SCALE GENOMIC DNA]</scope>
</reference>
<proteinExistence type="predicted"/>
<name>A0ACB9QXD4_9MYRT</name>
<organism evidence="1 2">
    <name type="scientific">Melastoma candidum</name>
    <dbReference type="NCBI Taxonomy" id="119954"/>
    <lineage>
        <taxon>Eukaryota</taxon>
        <taxon>Viridiplantae</taxon>
        <taxon>Streptophyta</taxon>
        <taxon>Embryophyta</taxon>
        <taxon>Tracheophyta</taxon>
        <taxon>Spermatophyta</taxon>
        <taxon>Magnoliopsida</taxon>
        <taxon>eudicotyledons</taxon>
        <taxon>Gunneridae</taxon>
        <taxon>Pentapetalae</taxon>
        <taxon>rosids</taxon>
        <taxon>malvids</taxon>
        <taxon>Myrtales</taxon>
        <taxon>Melastomataceae</taxon>
        <taxon>Melastomatoideae</taxon>
        <taxon>Melastomateae</taxon>
        <taxon>Melastoma</taxon>
    </lineage>
</organism>
<gene>
    <name evidence="1" type="ORF">MLD38_019208</name>
</gene>
<evidence type="ECO:0000313" key="2">
    <source>
        <dbReference type="Proteomes" id="UP001057402"/>
    </source>
</evidence>